<dbReference type="InterPro" id="IPR027417">
    <property type="entry name" value="P-loop_NTPase"/>
</dbReference>
<sequence>MGKTRLVAELISTFLSGAPLSIYTLELATVTEPALLGELIAEVVGAGGRSKLAAQDRVAAELRDRRVLLVLDCVERVVAAAPLVAALVRRCSGLTVLATSQRPWRVSGERELHLPPLPAVAAAELFVRRAAAANPGWRVGGVDNEVVAEICHRLEGLPLAIELAAARMRVLSVRELASRLDRRLHVLSGGPVDLPDRHRSLRGAIESSLDLVTPGTRTVFGWLGAFPGGARLADLETVAAALNVDVDGCLPAVEELVQTSLVRVADEAGWYRYTLPDAVRELAVEDLAAAAQGGDVRRAAAARYLALVVAWCDDPAPGRALSGADADNLRAAVEIAVRDHPALLTPAVMDALYRHYDLTGRYSEGQAAFSWSGMGGAGLVRAGRLALLRCDTEAARQLGDQAVAQLAPDDHIGLAEARLLLGWVGLEVRDWRGARSHLRAALVQARRAGDLVLLGRVLNNLGVCSAFDGRLRDAERQTAAALVAKRRGGAGPIELARTLNNLAENARDAGSFGDAARRAEEATTLFAAAGHHRGAATAASTGALIWLAHGDTGAALAAIDRATLLLGDTGEDLSTVTVVDLRRTLVWHAAGRAGEAAELLRRTLPHAMRHERRTQEEAALMLAQHAALVAAGDPVLAATMVGAAGELLLLANRGIPPAEQKAIDVVTRIGVAALGKDAFAQASAAGAVAGPQTLAALCGRLATATPTNRQLTG</sequence>
<proteinExistence type="predicted"/>
<dbReference type="SUPFAM" id="SSF48452">
    <property type="entry name" value="TPR-like"/>
    <property type="match status" value="1"/>
</dbReference>
<gene>
    <name evidence="1" type="ORF">Pflav_047190</name>
</gene>
<evidence type="ECO:0000313" key="1">
    <source>
        <dbReference type="EMBL" id="BCB78309.1"/>
    </source>
</evidence>
<accession>A0A6F8XWY5</accession>
<dbReference type="Proteomes" id="UP000502508">
    <property type="component" value="Chromosome"/>
</dbReference>
<dbReference type="KEGG" id="pfla:Pflav_047190"/>
<dbReference type="SUPFAM" id="SSF52540">
    <property type="entry name" value="P-loop containing nucleoside triphosphate hydrolases"/>
    <property type="match status" value="1"/>
</dbReference>
<evidence type="ECO:0008006" key="3">
    <source>
        <dbReference type="Google" id="ProtNLM"/>
    </source>
</evidence>
<dbReference type="PANTHER" id="PTHR47691:SF3">
    <property type="entry name" value="HTH-TYPE TRANSCRIPTIONAL REGULATOR RV0890C-RELATED"/>
    <property type="match status" value="1"/>
</dbReference>
<reference evidence="1 2" key="2">
    <citation type="submission" date="2020-03" db="EMBL/GenBank/DDBJ databases">
        <authorList>
            <person name="Ichikawa N."/>
            <person name="Kimura A."/>
            <person name="Kitahashi Y."/>
            <person name="Uohara A."/>
        </authorList>
    </citation>
    <scope>NUCLEOTIDE SEQUENCE [LARGE SCALE GENOMIC DNA]</scope>
    <source>
        <strain evidence="1 2">NBRC 107702</strain>
    </source>
</reference>
<dbReference type="InterPro" id="IPR011990">
    <property type="entry name" value="TPR-like_helical_dom_sf"/>
</dbReference>
<name>A0A6F8XWY5_9ACTN</name>
<reference evidence="1 2" key="1">
    <citation type="submission" date="2020-03" db="EMBL/GenBank/DDBJ databases">
        <title>Whole genome shotgun sequence of Phytohabitans flavus NBRC 107702.</title>
        <authorList>
            <person name="Komaki H."/>
            <person name="Tamura T."/>
        </authorList>
    </citation>
    <scope>NUCLEOTIDE SEQUENCE [LARGE SCALE GENOMIC DNA]</scope>
    <source>
        <strain evidence="1 2">NBRC 107702</strain>
    </source>
</reference>
<evidence type="ECO:0000313" key="2">
    <source>
        <dbReference type="Proteomes" id="UP000502508"/>
    </source>
</evidence>
<dbReference type="EMBL" id="AP022870">
    <property type="protein sequence ID" value="BCB78309.1"/>
    <property type="molecule type" value="Genomic_DNA"/>
</dbReference>
<dbReference type="Gene3D" id="1.25.40.10">
    <property type="entry name" value="Tetratricopeptide repeat domain"/>
    <property type="match status" value="1"/>
</dbReference>
<dbReference type="PANTHER" id="PTHR47691">
    <property type="entry name" value="REGULATOR-RELATED"/>
    <property type="match status" value="1"/>
</dbReference>
<protein>
    <recommendedName>
        <fullName evidence="3">MalT-like TPR region domain-containing protein</fullName>
    </recommendedName>
</protein>
<keyword evidence="2" id="KW-1185">Reference proteome</keyword>
<organism evidence="1 2">
    <name type="scientific">Phytohabitans flavus</name>
    <dbReference type="NCBI Taxonomy" id="1076124"/>
    <lineage>
        <taxon>Bacteria</taxon>
        <taxon>Bacillati</taxon>
        <taxon>Actinomycetota</taxon>
        <taxon>Actinomycetes</taxon>
        <taxon>Micromonosporales</taxon>
        <taxon>Micromonosporaceae</taxon>
    </lineage>
</organism>
<dbReference type="AlphaFoldDB" id="A0A6F8XWY5"/>